<reference evidence="1 2" key="1">
    <citation type="submission" date="2023-02" db="EMBL/GenBank/DDBJ databases">
        <title>A bacterium isolated from plastisphere.</title>
        <authorList>
            <person name="Sun Y."/>
        </authorList>
    </citation>
    <scope>NUCLEOTIDE SEQUENCE [LARGE SCALE GENOMIC DNA]</scope>
    <source>
        <strain evidence="2">a-1</strain>
    </source>
</reference>
<proteinExistence type="predicted"/>
<dbReference type="RefSeq" id="WP_274357296.1">
    <property type="nucleotide sequence ID" value="NZ_CP118099.1"/>
</dbReference>
<keyword evidence="2" id="KW-1185">Reference proteome</keyword>
<evidence type="ECO:0000313" key="1">
    <source>
        <dbReference type="EMBL" id="WDH76692.1"/>
    </source>
</evidence>
<organism evidence="1 2">
    <name type="scientific">Exiguobacterium marinum</name>
    <dbReference type="NCBI Taxonomy" id="273528"/>
    <lineage>
        <taxon>Bacteria</taxon>
        <taxon>Bacillati</taxon>
        <taxon>Bacillota</taxon>
        <taxon>Bacilli</taxon>
        <taxon>Bacillales</taxon>
        <taxon>Bacillales Family XII. Incertae Sedis</taxon>
        <taxon>Exiguobacterium</taxon>
    </lineage>
</organism>
<dbReference type="EMBL" id="CP118099">
    <property type="protein sequence ID" value="WDH76692.1"/>
    <property type="molecule type" value="Genomic_DNA"/>
</dbReference>
<gene>
    <name evidence="1" type="ORF">PTI97_04035</name>
</gene>
<accession>A0ABY7X0N7</accession>
<evidence type="ECO:0008006" key="3">
    <source>
        <dbReference type="Google" id="ProtNLM"/>
    </source>
</evidence>
<dbReference type="Proteomes" id="UP001213680">
    <property type="component" value="Chromosome"/>
</dbReference>
<protein>
    <recommendedName>
        <fullName evidence="3">DUF1832 domain-containing protein</fullName>
    </recommendedName>
</protein>
<name>A0ABY7X0N7_9BACL</name>
<evidence type="ECO:0000313" key="2">
    <source>
        <dbReference type="Proteomes" id="UP001213680"/>
    </source>
</evidence>
<sequence>MDSKGIKLSKITKDRIDEIIQHLDHYAPKDARPFVVKICLMHGIENFNNQSSLPEELKSGAWDMGAIINGNDYLLGKHLIINDMQKEITEEKDIRDEMRKYIELGTMSIYSLIESSSDLFEEDFLIKLLTA</sequence>